<gene>
    <name evidence="10 13" type="primary">sucC</name>
    <name evidence="13" type="ORF">QJU57_07975</name>
</gene>
<dbReference type="GO" id="GO:0042709">
    <property type="term" value="C:succinate-CoA ligase complex"/>
    <property type="evidence" value="ECO:0007669"/>
    <property type="project" value="TreeGrafter"/>
</dbReference>
<feature type="binding site" evidence="10">
    <location>
        <position position="198"/>
    </location>
    <ligand>
        <name>Mg(2+)</name>
        <dbReference type="ChEBI" id="CHEBI:18420"/>
    </ligand>
</feature>
<comment type="cofactor">
    <cofactor evidence="10">
        <name>Mg(2+)</name>
        <dbReference type="ChEBI" id="CHEBI:18420"/>
    </cofactor>
    <text evidence="10">Binds 1 Mg(2+) ion per subunit.</text>
</comment>
<feature type="binding site" evidence="10">
    <location>
        <position position="46"/>
    </location>
    <ligand>
        <name>ATP</name>
        <dbReference type="ChEBI" id="CHEBI:30616"/>
    </ligand>
</feature>
<evidence type="ECO:0000313" key="14">
    <source>
        <dbReference type="Proteomes" id="UP001226020"/>
    </source>
</evidence>
<dbReference type="Pfam" id="PF08442">
    <property type="entry name" value="ATP-grasp_2"/>
    <property type="match status" value="1"/>
</dbReference>
<dbReference type="HAMAP" id="MF_00558">
    <property type="entry name" value="Succ_CoA_beta"/>
    <property type="match status" value="1"/>
</dbReference>
<comment type="pathway">
    <text evidence="10">Carbohydrate metabolism; tricarboxylic acid cycle; succinate from succinyl-CoA (ligase route): step 1/1.</text>
</comment>
<keyword evidence="2 10" id="KW-0816">Tricarboxylic acid cycle</keyword>
<dbReference type="FunFam" id="3.30.1490.20:FF:000002">
    <property type="entry name" value="Succinate--CoA ligase [ADP-forming] subunit beta"/>
    <property type="match status" value="1"/>
</dbReference>
<dbReference type="PANTHER" id="PTHR11815:SF10">
    <property type="entry name" value="SUCCINATE--COA LIGASE [GDP-FORMING] SUBUNIT BETA, MITOCHONDRIAL"/>
    <property type="match status" value="1"/>
</dbReference>
<dbReference type="NCBIfam" id="NF001913">
    <property type="entry name" value="PRK00696.1"/>
    <property type="match status" value="1"/>
</dbReference>
<evidence type="ECO:0000256" key="3">
    <source>
        <dbReference type="ARBA" id="ARBA00022598"/>
    </source>
</evidence>
<keyword evidence="3 10" id="KW-0436">Ligase</keyword>
<reference evidence="13 14" key="1">
    <citation type="journal article" date="2023" name="Front. Microbiol.">
        <title>Phylogeography and host specificity of Pasteurellaceae pathogenic to sea-farmed fish in the north-east Atlantic.</title>
        <authorList>
            <person name="Gulla S."/>
            <person name="Colquhoun D.J."/>
            <person name="Olsen A.B."/>
            <person name="Spilsberg B."/>
            <person name="Lagesen K."/>
            <person name="Aakesson C.P."/>
            <person name="Strom S."/>
            <person name="Manji F."/>
            <person name="Birkbeck T.H."/>
            <person name="Nilsen H.K."/>
        </authorList>
    </citation>
    <scope>NUCLEOTIDE SEQUENCE [LARGE SCALE GENOMIC DNA]</scope>
    <source>
        <strain evidence="13 14">NVIB3131</strain>
    </source>
</reference>
<evidence type="ECO:0000256" key="8">
    <source>
        <dbReference type="ARBA" id="ARBA00050563"/>
    </source>
</evidence>
<evidence type="ECO:0000259" key="11">
    <source>
        <dbReference type="Pfam" id="PF00549"/>
    </source>
</evidence>
<dbReference type="RefSeq" id="WP_306351662.1">
    <property type="nucleotide sequence ID" value="NZ_JASAWV010000011.1"/>
</dbReference>
<dbReference type="PROSITE" id="PS01217">
    <property type="entry name" value="SUCCINYL_COA_LIG_3"/>
    <property type="match status" value="1"/>
</dbReference>
<evidence type="ECO:0000256" key="1">
    <source>
        <dbReference type="ARBA" id="ARBA00009182"/>
    </source>
</evidence>
<dbReference type="GO" id="GO:0006099">
    <property type="term" value="P:tricarboxylic acid cycle"/>
    <property type="evidence" value="ECO:0007669"/>
    <property type="project" value="UniProtKB-UniRule"/>
</dbReference>
<organism evidence="13 14">
    <name type="scientific">Phocoenobacter atlanticus subsp. atlanticus</name>
    <dbReference type="NCBI Taxonomy" id="3061285"/>
    <lineage>
        <taxon>Bacteria</taxon>
        <taxon>Pseudomonadati</taxon>
        <taxon>Pseudomonadota</taxon>
        <taxon>Gammaproteobacteria</taxon>
        <taxon>Pasteurellales</taxon>
        <taxon>Pasteurellaceae</taxon>
        <taxon>Phocoenobacter</taxon>
        <taxon>Phocoenobacter atlanticus</taxon>
    </lineage>
</organism>
<evidence type="ECO:0000256" key="6">
    <source>
        <dbReference type="ARBA" id="ARBA00022840"/>
    </source>
</evidence>
<dbReference type="GO" id="GO:0006104">
    <property type="term" value="P:succinyl-CoA metabolic process"/>
    <property type="evidence" value="ECO:0007669"/>
    <property type="project" value="TreeGrafter"/>
</dbReference>
<proteinExistence type="inferred from homology"/>
<comment type="catalytic activity">
    <reaction evidence="9">
        <text>GTP + succinate + CoA = succinyl-CoA + GDP + phosphate</text>
        <dbReference type="Rhea" id="RHEA:22120"/>
        <dbReference type="ChEBI" id="CHEBI:30031"/>
        <dbReference type="ChEBI" id="CHEBI:37565"/>
        <dbReference type="ChEBI" id="CHEBI:43474"/>
        <dbReference type="ChEBI" id="CHEBI:57287"/>
        <dbReference type="ChEBI" id="CHEBI:57292"/>
        <dbReference type="ChEBI" id="CHEBI:58189"/>
    </reaction>
    <physiologicalReaction direction="right-to-left" evidence="9">
        <dbReference type="Rhea" id="RHEA:22122"/>
    </physiologicalReaction>
</comment>
<dbReference type="SUPFAM" id="SSF52210">
    <property type="entry name" value="Succinyl-CoA synthetase domains"/>
    <property type="match status" value="1"/>
</dbReference>
<evidence type="ECO:0000259" key="12">
    <source>
        <dbReference type="Pfam" id="PF08442"/>
    </source>
</evidence>
<dbReference type="InterPro" id="IPR017866">
    <property type="entry name" value="Succ-CoA_synthase_bsu_CS"/>
</dbReference>
<comment type="function">
    <text evidence="10">Succinyl-CoA synthetase functions in the citric acid cycle (TCA), coupling the hydrolysis of succinyl-CoA to the synthesis of either ATP or GTP and thus represents the only step of substrate-level phosphorylation in the TCA. The beta subunit provides nucleotide specificity of the enzyme and binds the substrate succinate, while the binding sites for coenzyme A and phosphate are found in the alpha subunit.</text>
</comment>
<keyword evidence="4 10" id="KW-0479">Metal-binding</keyword>
<dbReference type="Gene3D" id="3.40.50.261">
    <property type="entry name" value="Succinyl-CoA synthetase domains"/>
    <property type="match status" value="1"/>
</dbReference>
<feature type="binding site" evidence="10">
    <location>
        <position position="99"/>
    </location>
    <ligand>
        <name>ATP</name>
        <dbReference type="ChEBI" id="CHEBI:30616"/>
    </ligand>
</feature>
<feature type="binding site" evidence="10">
    <location>
        <position position="212"/>
    </location>
    <ligand>
        <name>Mg(2+)</name>
        <dbReference type="ChEBI" id="CHEBI:18420"/>
    </ligand>
</feature>
<dbReference type="Gene3D" id="3.30.470.20">
    <property type="entry name" value="ATP-grasp fold, B domain"/>
    <property type="match status" value="1"/>
</dbReference>
<sequence length="397" mass="43790">MNLHEYQAKQLLAQYDIAIPKGIACQNLAQIKQALQHIQSSQWVLKCQVHTGGRGKAGGIKVVNNEADALTFANQRFGRQLVTYQTAPMGLPVHTIYVEENTAIEREIYISVVIDRSLQKIVFIASNEGGINIEEVAQTHPDLIYKTIIDPLGAMPYQGREIAFKLGLQGNQVKQFTQFFMQLVTLFKQKDLSLLEINPLAITQTGDLVCLDAKMIVDDNALYRQPELQQFNDPTQQDPREVIAESYQLNYVALKGNIGCVVNGAGLAMGTMDSIKAFGGHPANFLDVGGKITIERVTEAFKLILSDHNIKVILVNIFGGIVRCDLIAKGIIVAVNEIGIEIPVIVRLEGNNAEIAHHILSECHLNIISATNLTQATQLAVEVAEKNKEINNGNFNR</sequence>
<evidence type="ECO:0000256" key="9">
    <source>
        <dbReference type="ARBA" id="ARBA00052891"/>
    </source>
</evidence>
<dbReference type="SUPFAM" id="SSF56059">
    <property type="entry name" value="Glutathione synthetase ATP-binding domain-like"/>
    <property type="match status" value="1"/>
</dbReference>
<feature type="binding site" evidence="10">
    <location>
        <begin position="320"/>
        <end position="322"/>
    </location>
    <ligand>
        <name>substrate</name>
        <note>ligand shared with subunit alpha</note>
    </ligand>
</feature>
<dbReference type="GO" id="GO:0004775">
    <property type="term" value="F:succinate-CoA ligase (ADP-forming) activity"/>
    <property type="evidence" value="ECO:0007669"/>
    <property type="project" value="UniProtKB-UniRule"/>
</dbReference>
<evidence type="ECO:0000256" key="10">
    <source>
        <dbReference type="HAMAP-Rule" id="MF_00558"/>
    </source>
</evidence>
<feature type="binding site" evidence="10">
    <location>
        <begin position="53"/>
        <end position="55"/>
    </location>
    <ligand>
        <name>ATP</name>
        <dbReference type="ChEBI" id="CHEBI:30616"/>
    </ligand>
</feature>
<dbReference type="AlphaFoldDB" id="A0AAW8CK99"/>
<evidence type="ECO:0000256" key="4">
    <source>
        <dbReference type="ARBA" id="ARBA00022723"/>
    </source>
</evidence>
<dbReference type="InterPro" id="IPR013815">
    <property type="entry name" value="ATP_grasp_subdomain_1"/>
</dbReference>
<protein>
    <recommendedName>
        <fullName evidence="10">Succinate--CoA ligase [ADP-forming] subunit beta</fullName>
        <ecNumber evidence="10">6.2.1.5</ecNumber>
    </recommendedName>
    <alternativeName>
        <fullName evidence="10">Succinyl-CoA synthetase subunit beta</fullName>
        <shortName evidence="10">SCS-beta</shortName>
    </alternativeName>
</protein>
<evidence type="ECO:0000256" key="2">
    <source>
        <dbReference type="ARBA" id="ARBA00022532"/>
    </source>
</evidence>
<name>A0AAW8CK99_9PAST</name>
<dbReference type="FunFam" id="3.40.50.261:FF:000001">
    <property type="entry name" value="Succinate--CoA ligase [ADP-forming] subunit beta"/>
    <property type="match status" value="1"/>
</dbReference>
<dbReference type="Gene3D" id="3.30.1490.20">
    <property type="entry name" value="ATP-grasp fold, A domain"/>
    <property type="match status" value="1"/>
</dbReference>
<keyword evidence="6 10" id="KW-0067">ATP-binding</keyword>
<feature type="binding site" evidence="10">
    <location>
        <position position="263"/>
    </location>
    <ligand>
        <name>substrate</name>
        <note>ligand shared with subunit alpha</note>
    </ligand>
</feature>
<feature type="domain" description="ATP-grasp fold succinyl-CoA synthetase-type" evidence="12">
    <location>
        <begin position="2"/>
        <end position="201"/>
    </location>
</feature>
<comment type="subunit">
    <text evidence="10">Heterotetramer of two alpha and two beta subunits.</text>
</comment>
<comment type="caution">
    <text evidence="13">The sequence shown here is derived from an EMBL/GenBank/DDBJ whole genome shotgun (WGS) entry which is preliminary data.</text>
</comment>
<dbReference type="InterPro" id="IPR016102">
    <property type="entry name" value="Succinyl-CoA_synth-like"/>
</dbReference>
<feature type="domain" description="ATP-citrate synthase/succinyl-CoA ligase C-terminal" evidence="11">
    <location>
        <begin position="261"/>
        <end position="379"/>
    </location>
</feature>
<dbReference type="EC" id="6.2.1.5" evidence="10"/>
<evidence type="ECO:0000256" key="5">
    <source>
        <dbReference type="ARBA" id="ARBA00022741"/>
    </source>
</evidence>
<comment type="catalytic activity">
    <reaction evidence="8">
        <text>succinate + ATP + CoA = succinyl-CoA + ADP + phosphate</text>
        <dbReference type="Rhea" id="RHEA:17661"/>
        <dbReference type="ChEBI" id="CHEBI:30031"/>
        <dbReference type="ChEBI" id="CHEBI:30616"/>
        <dbReference type="ChEBI" id="CHEBI:43474"/>
        <dbReference type="ChEBI" id="CHEBI:57287"/>
        <dbReference type="ChEBI" id="CHEBI:57292"/>
        <dbReference type="ChEBI" id="CHEBI:456216"/>
        <dbReference type="EC" id="6.2.1.5"/>
    </reaction>
    <physiologicalReaction direction="right-to-left" evidence="8">
        <dbReference type="Rhea" id="RHEA:17663"/>
    </physiologicalReaction>
</comment>
<dbReference type="Proteomes" id="UP001226020">
    <property type="component" value="Unassembled WGS sequence"/>
</dbReference>
<keyword evidence="14" id="KW-1185">Reference proteome</keyword>
<dbReference type="PIRSF" id="PIRSF001554">
    <property type="entry name" value="SucCS_beta"/>
    <property type="match status" value="1"/>
</dbReference>
<dbReference type="PANTHER" id="PTHR11815">
    <property type="entry name" value="SUCCINYL-COA SYNTHETASE BETA CHAIN"/>
    <property type="match status" value="1"/>
</dbReference>
<dbReference type="EMBL" id="JASAXT010000014">
    <property type="protein sequence ID" value="MDP8149009.1"/>
    <property type="molecule type" value="Genomic_DNA"/>
</dbReference>
<dbReference type="NCBIfam" id="TIGR01016">
    <property type="entry name" value="sucCoAbeta"/>
    <property type="match status" value="1"/>
</dbReference>
<dbReference type="InterPro" id="IPR005811">
    <property type="entry name" value="SUCC_ACL_C"/>
</dbReference>
<keyword evidence="7 10" id="KW-0460">Magnesium</keyword>
<dbReference type="InterPro" id="IPR013650">
    <property type="entry name" value="ATP-grasp_succ-CoA_synth-type"/>
</dbReference>
<keyword evidence="5 10" id="KW-0547">Nucleotide-binding</keyword>
<dbReference type="FunFam" id="3.30.470.20:FF:000002">
    <property type="entry name" value="Succinate--CoA ligase [ADP-forming] subunit beta"/>
    <property type="match status" value="1"/>
</dbReference>
<feature type="binding site" evidence="10">
    <location>
        <position position="107"/>
    </location>
    <ligand>
        <name>ATP</name>
        <dbReference type="ChEBI" id="CHEBI:30616"/>
    </ligand>
</feature>
<comment type="similarity">
    <text evidence="1 10">Belongs to the succinate/malate CoA ligase beta subunit family.</text>
</comment>
<feature type="binding site" evidence="10">
    <location>
        <position position="102"/>
    </location>
    <ligand>
        <name>ATP</name>
        <dbReference type="ChEBI" id="CHEBI:30616"/>
    </ligand>
</feature>
<dbReference type="GO" id="GO:0005524">
    <property type="term" value="F:ATP binding"/>
    <property type="evidence" value="ECO:0007669"/>
    <property type="project" value="UniProtKB-UniRule"/>
</dbReference>
<dbReference type="Pfam" id="PF00549">
    <property type="entry name" value="Ligase_CoA"/>
    <property type="match status" value="1"/>
</dbReference>
<dbReference type="GO" id="GO:0005829">
    <property type="term" value="C:cytosol"/>
    <property type="evidence" value="ECO:0007669"/>
    <property type="project" value="TreeGrafter"/>
</dbReference>
<dbReference type="InterPro" id="IPR005809">
    <property type="entry name" value="Succ_CoA_ligase-like_bsu"/>
</dbReference>
<evidence type="ECO:0000256" key="7">
    <source>
        <dbReference type="ARBA" id="ARBA00022842"/>
    </source>
</evidence>
<accession>A0AAW8CK99</accession>
<dbReference type="GO" id="GO:0000287">
    <property type="term" value="F:magnesium ion binding"/>
    <property type="evidence" value="ECO:0007669"/>
    <property type="project" value="UniProtKB-UniRule"/>
</dbReference>
<evidence type="ECO:0000313" key="13">
    <source>
        <dbReference type="EMBL" id="MDP8149009.1"/>
    </source>
</evidence>